<comment type="caution">
    <text evidence="7">The sequence shown here is derived from an EMBL/GenBank/DDBJ whole genome shotgun (WGS) entry which is preliminary data.</text>
</comment>
<keyword evidence="5" id="KW-0472">Membrane</keyword>
<feature type="domain" description="Zinc-ribbon" evidence="6">
    <location>
        <begin position="2"/>
        <end position="23"/>
    </location>
</feature>
<feature type="compositionally biased region" description="Acidic residues" evidence="4">
    <location>
        <begin position="368"/>
        <end position="437"/>
    </location>
</feature>
<dbReference type="InterPro" id="IPR051201">
    <property type="entry name" value="Chloro_Bact_Ser_Proteases"/>
</dbReference>
<keyword evidence="2" id="KW-0378">Hydrolase</keyword>
<evidence type="ECO:0000313" key="8">
    <source>
        <dbReference type="Proteomes" id="UP001595752"/>
    </source>
</evidence>
<feature type="compositionally biased region" description="Acidic residues" evidence="4">
    <location>
        <begin position="336"/>
        <end position="360"/>
    </location>
</feature>
<keyword evidence="3" id="KW-0720">Serine protease</keyword>
<dbReference type="Pfam" id="PF13240">
    <property type="entry name" value="Zn_Ribbon_1"/>
    <property type="match status" value="1"/>
</dbReference>
<feature type="region of interest" description="Disordered" evidence="4">
    <location>
        <begin position="334"/>
        <end position="451"/>
    </location>
</feature>
<keyword evidence="1" id="KW-0645">Protease</keyword>
<dbReference type="Proteomes" id="UP001595752">
    <property type="component" value="Unassembled WGS sequence"/>
</dbReference>
<protein>
    <submittedName>
        <fullName evidence="7">Trypsin-like peptidase domain-containing protein</fullName>
    </submittedName>
</protein>
<gene>
    <name evidence="7" type="ORF">ACFOU2_24435</name>
</gene>
<evidence type="ECO:0000256" key="2">
    <source>
        <dbReference type="ARBA" id="ARBA00022801"/>
    </source>
</evidence>
<dbReference type="PANTHER" id="PTHR43343:SF3">
    <property type="entry name" value="PROTEASE DO-LIKE 8, CHLOROPLASTIC"/>
    <property type="match status" value="1"/>
</dbReference>
<evidence type="ECO:0000259" key="6">
    <source>
        <dbReference type="Pfam" id="PF13240"/>
    </source>
</evidence>
<feature type="region of interest" description="Disordered" evidence="4">
    <location>
        <begin position="67"/>
        <end position="87"/>
    </location>
</feature>
<keyword evidence="5" id="KW-1133">Transmembrane helix</keyword>
<evidence type="ECO:0000256" key="1">
    <source>
        <dbReference type="ARBA" id="ARBA00022670"/>
    </source>
</evidence>
<dbReference type="InterPro" id="IPR009003">
    <property type="entry name" value="Peptidase_S1_PA"/>
</dbReference>
<evidence type="ECO:0000256" key="3">
    <source>
        <dbReference type="ARBA" id="ARBA00022825"/>
    </source>
</evidence>
<reference evidence="8" key="1">
    <citation type="journal article" date="2019" name="Int. J. Syst. Evol. Microbiol.">
        <title>The Global Catalogue of Microorganisms (GCM) 10K type strain sequencing project: providing services to taxonomists for standard genome sequencing and annotation.</title>
        <authorList>
            <consortium name="The Broad Institute Genomics Platform"/>
            <consortium name="The Broad Institute Genome Sequencing Center for Infectious Disease"/>
            <person name="Wu L."/>
            <person name="Ma J."/>
        </authorList>
    </citation>
    <scope>NUCLEOTIDE SEQUENCE [LARGE SCALE GENOMIC DNA]</scope>
    <source>
        <strain evidence="8">CCUG 61889</strain>
    </source>
</reference>
<keyword evidence="5" id="KW-0812">Transmembrane</keyword>
<dbReference type="Pfam" id="PF13365">
    <property type="entry name" value="Trypsin_2"/>
    <property type="match status" value="1"/>
</dbReference>
<evidence type="ECO:0000256" key="5">
    <source>
        <dbReference type="SAM" id="Phobius"/>
    </source>
</evidence>
<accession>A0ABV8B804</accession>
<dbReference type="PRINTS" id="PR00834">
    <property type="entry name" value="PROTEASES2C"/>
</dbReference>
<dbReference type="InterPro" id="IPR001940">
    <property type="entry name" value="Peptidase_S1C"/>
</dbReference>
<sequence length="451" mass="49708">MYCPTCGEKLAEKVRYCPHCGKKRKKILFLLILTAISILIFSGTLYYFFSQQDQQASTKTAVAPVKAEKKEEKQGPKPVQASAVSTNTLPKDTKKELTEIIAEVQKGVYTIFTESGQGSAFLMNHKGDIVTNAHVVEGYYNVSVKDKNGVAHEGKIIGYSNTIDVALIRVPDLKGESPLPLETDKKAVMGEEVIALGSPMGLENTAAFGYITGIDRSFFIGNRSYENIYQMSAPIAPGSSGGPLVSKATGKVIAINSAKLIGQDAVGFSIPMMDVNGLIQGWSKQPLTEEEIDALFYNENGDYYYEDLWSDDEWYFDGGESSDDEANEYYDIPSEWYEEPESEEEAPSDDEGDMYDDSESYDSGIPYDESESSDDSVPYDESEPSDESIPVDESEPSDDSIPVDESESYEDSIPADESEPSDDGMPDNEGESYDEEMNSGYTEEMNSDGEY</sequence>
<evidence type="ECO:0000313" key="7">
    <source>
        <dbReference type="EMBL" id="MFC3886468.1"/>
    </source>
</evidence>
<keyword evidence="8" id="KW-1185">Reference proteome</keyword>
<dbReference type="Gene3D" id="2.40.10.120">
    <property type="match status" value="1"/>
</dbReference>
<feature type="transmembrane region" description="Helical" evidence="5">
    <location>
        <begin position="27"/>
        <end position="49"/>
    </location>
</feature>
<name>A0ABV8B804_9BACI</name>
<dbReference type="PANTHER" id="PTHR43343">
    <property type="entry name" value="PEPTIDASE S12"/>
    <property type="match status" value="1"/>
</dbReference>
<dbReference type="RefSeq" id="WP_377918890.1">
    <property type="nucleotide sequence ID" value="NZ_JBHRZT010000073.1"/>
</dbReference>
<dbReference type="SUPFAM" id="SSF50494">
    <property type="entry name" value="Trypsin-like serine proteases"/>
    <property type="match status" value="1"/>
</dbReference>
<proteinExistence type="predicted"/>
<organism evidence="7 8">
    <name type="scientific">Bacillus songklensis</name>
    <dbReference type="NCBI Taxonomy" id="1069116"/>
    <lineage>
        <taxon>Bacteria</taxon>
        <taxon>Bacillati</taxon>
        <taxon>Bacillota</taxon>
        <taxon>Bacilli</taxon>
        <taxon>Bacillales</taxon>
        <taxon>Bacillaceae</taxon>
        <taxon>Bacillus</taxon>
    </lineage>
</organism>
<evidence type="ECO:0000256" key="4">
    <source>
        <dbReference type="SAM" id="MobiDB-lite"/>
    </source>
</evidence>
<dbReference type="InterPro" id="IPR026870">
    <property type="entry name" value="Zinc_ribbon_dom"/>
</dbReference>
<dbReference type="EMBL" id="JBHRZT010000073">
    <property type="protein sequence ID" value="MFC3886468.1"/>
    <property type="molecule type" value="Genomic_DNA"/>
</dbReference>